<accession>A0A174SX97</accession>
<evidence type="ECO:0000313" key="1">
    <source>
        <dbReference type="EMBL" id="CUQ01406.1"/>
    </source>
</evidence>
<dbReference type="EMBL" id="CYZT01000620">
    <property type="protein sequence ID" value="CUQ01406.1"/>
    <property type="molecule type" value="Genomic_DNA"/>
</dbReference>
<name>A0A174SX97_FLAPL</name>
<organism evidence="1 2">
    <name type="scientific">Flavonifractor plautii</name>
    <name type="common">Fusobacterium plautii</name>
    <dbReference type="NCBI Taxonomy" id="292800"/>
    <lineage>
        <taxon>Bacteria</taxon>
        <taxon>Bacillati</taxon>
        <taxon>Bacillota</taxon>
        <taxon>Clostridia</taxon>
        <taxon>Eubacteriales</taxon>
        <taxon>Oscillospiraceae</taxon>
        <taxon>Flavonifractor</taxon>
    </lineage>
</organism>
<dbReference type="Proteomes" id="UP000095746">
    <property type="component" value="Unassembled WGS sequence"/>
</dbReference>
<proteinExistence type="predicted"/>
<protein>
    <submittedName>
        <fullName evidence="1">Uncharacterized protein</fullName>
    </submittedName>
</protein>
<sequence length="154" mass="16347">MLRADGGLHVLAGEEDLGHRPVVLGKELVIDVHHPALAHGGGGLLHPQLGGALPQPQLFGADADGAGGHQDGLIPHALQIGQYTGQMLHVLQVEAPGLPGEGGCAHLDHQPARIARLFHVLHTPLPFALHHSTFHRRTKGAIKRKGRGCFQKEN</sequence>
<reference evidence="1 2" key="1">
    <citation type="submission" date="2015-09" db="EMBL/GenBank/DDBJ databases">
        <authorList>
            <consortium name="Pathogen Informatics"/>
        </authorList>
    </citation>
    <scope>NUCLEOTIDE SEQUENCE [LARGE SCALE GENOMIC DNA]</scope>
    <source>
        <strain evidence="1 2">2789STDY5608854</strain>
    </source>
</reference>
<gene>
    <name evidence="1" type="ORF">ERS852411_03870</name>
</gene>
<evidence type="ECO:0000313" key="2">
    <source>
        <dbReference type="Proteomes" id="UP000095746"/>
    </source>
</evidence>
<dbReference type="AlphaFoldDB" id="A0A174SX97"/>